<reference evidence="1" key="1">
    <citation type="submission" date="2024-09" db="EMBL/GenBank/DDBJ databases">
        <title>Black Yeasts Isolated from many extreme environments.</title>
        <authorList>
            <person name="Coleine C."/>
            <person name="Stajich J.E."/>
            <person name="Selbmann L."/>
        </authorList>
    </citation>
    <scope>NUCLEOTIDE SEQUENCE</scope>
    <source>
        <strain evidence="1">CCFEE 5737</strain>
    </source>
</reference>
<evidence type="ECO:0000313" key="1">
    <source>
        <dbReference type="EMBL" id="KAK3044701.1"/>
    </source>
</evidence>
<organism evidence="1 2">
    <name type="scientific">Coniosporium uncinatum</name>
    <dbReference type="NCBI Taxonomy" id="93489"/>
    <lineage>
        <taxon>Eukaryota</taxon>
        <taxon>Fungi</taxon>
        <taxon>Dikarya</taxon>
        <taxon>Ascomycota</taxon>
        <taxon>Pezizomycotina</taxon>
        <taxon>Dothideomycetes</taxon>
        <taxon>Dothideomycetes incertae sedis</taxon>
        <taxon>Coniosporium</taxon>
    </lineage>
</organism>
<comment type="caution">
    <text evidence="1">The sequence shown here is derived from an EMBL/GenBank/DDBJ whole genome shotgun (WGS) entry which is preliminary data.</text>
</comment>
<sequence length="182" mass="20158">MGKPLLGSAGREYDYQFAGLNPSERLAEQKKTLIKRLGLSGEYMDEPLVTDKDINAPFYPTPTPSLKRLDTTVSRNGNMASGFPSTASPMSQDQTPADDGMSGMSKRQLNALKRKHKKEIKHQANKVQVIDLAMRRASTNEFVETPASAQPHAVKVELKQEGSEDTTNDYFSLDRQHGDDDS</sequence>
<dbReference type="EMBL" id="JAWDJW010011587">
    <property type="protein sequence ID" value="KAK3044701.1"/>
    <property type="molecule type" value="Genomic_DNA"/>
</dbReference>
<name>A0ACC3CTW1_9PEZI</name>
<dbReference type="Proteomes" id="UP001186974">
    <property type="component" value="Unassembled WGS sequence"/>
</dbReference>
<proteinExistence type="predicted"/>
<gene>
    <name evidence="1" type="ORF">LTS18_000585</name>
</gene>
<keyword evidence="2" id="KW-1185">Reference proteome</keyword>
<accession>A0ACC3CTW1</accession>
<protein>
    <submittedName>
        <fullName evidence="1">Uncharacterized protein</fullName>
    </submittedName>
</protein>
<feature type="non-terminal residue" evidence="1">
    <location>
        <position position="182"/>
    </location>
</feature>
<evidence type="ECO:0000313" key="2">
    <source>
        <dbReference type="Proteomes" id="UP001186974"/>
    </source>
</evidence>